<dbReference type="InterPro" id="IPR001873">
    <property type="entry name" value="ENaC"/>
</dbReference>
<dbReference type="EMBL" id="CAJPEV010000622">
    <property type="protein sequence ID" value="CAG0887011.1"/>
    <property type="molecule type" value="Genomic_DNA"/>
</dbReference>
<evidence type="ECO:0000256" key="13">
    <source>
        <dbReference type="SAM" id="MobiDB-lite"/>
    </source>
</evidence>
<evidence type="ECO:0000256" key="14">
    <source>
        <dbReference type="SAM" id="Phobius"/>
    </source>
</evidence>
<keyword evidence="9 14" id="KW-0472">Membrane</keyword>
<evidence type="ECO:0000256" key="12">
    <source>
        <dbReference type="RuleBase" id="RU000679"/>
    </source>
</evidence>
<dbReference type="PANTHER" id="PTHR11690">
    <property type="entry name" value="AMILORIDE-SENSITIVE SODIUM CHANNEL-RELATED"/>
    <property type="match status" value="1"/>
</dbReference>
<dbReference type="Proteomes" id="UP000677054">
    <property type="component" value="Unassembled WGS sequence"/>
</dbReference>
<keyword evidence="4 12" id="KW-0894">Sodium channel</keyword>
<dbReference type="Gene3D" id="2.60.470.10">
    <property type="entry name" value="Acid-sensing ion channels like domains"/>
    <property type="match status" value="2"/>
</dbReference>
<feature type="transmembrane region" description="Helical" evidence="14">
    <location>
        <begin position="658"/>
        <end position="682"/>
    </location>
</feature>
<evidence type="ECO:0000256" key="2">
    <source>
        <dbReference type="ARBA" id="ARBA00007193"/>
    </source>
</evidence>
<protein>
    <submittedName>
        <fullName evidence="15">Uncharacterized protein</fullName>
    </submittedName>
</protein>
<keyword evidence="10 12" id="KW-0739">Sodium transport</keyword>
<dbReference type="PANTHER" id="PTHR11690:SF248">
    <property type="entry name" value="PICKPOCKET 17, ISOFORM A"/>
    <property type="match status" value="1"/>
</dbReference>
<keyword evidence="8 12" id="KW-0406">Ion transport</keyword>
<feature type="region of interest" description="Disordered" evidence="13">
    <location>
        <begin position="701"/>
        <end position="724"/>
    </location>
</feature>
<evidence type="ECO:0000256" key="6">
    <source>
        <dbReference type="ARBA" id="ARBA00022989"/>
    </source>
</evidence>
<evidence type="ECO:0000256" key="5">
    <source>
        <dbReference type="ARBA" id="ARBA00022692"/>
    </source>
</evidence>
<name>A0A7R8X7H5_9CRUS</name>
<keyword evidence="5 12" id="KW-0812">Transmembrane</keyword>
<evidence type="ECO:0000256" key="11">
    <source>
        <dbReference type="ARBA" id="ARBA00023303"/>
    </source>
</evidence>
<dbReference type="GO" id="GO:0005886">
    <property type="term" value="C:plasma membrane"/>
    <property type="evidence" value="ECO:0007669"/>
    <property type="project" value="TreeGrafter"/>
</dbReference>
<feature type="transmembrane region" description="Helical" evidence="14">
    <location>
        <begin position="251"/>
        <end position="275"/>
    </location>
</feature>
<evidence type="ECO:0000256" key="8">
    <source>
        <dbReference type="ARBA" id="ARBA00023065"/>
    </source>
</evidence>
<evidence type="ECO:0000256" key="7">
    <source>
        <dbReference type="ARBA" id="ARBA00023053"/>
    </source>
</evidence>
<dbReference type="AlphaFoldDB" id="A0A7R8X7H5"/>
<keyword evidence="11 12" id="KW-0407">Ion channel</keyword>
<dbReference type="GO" id="GO:0015280">
    <property type="term" value="F:ligand-gated sodium channel activity"/>
    <property type="evidence" value="ECO:0007669"/>
    <property type="project" value="TreeGrafter"/>
</dbReference>
<keyword evidence="7" id="KW-0915">Sodium</keyword>
<proteinExistence type="inferred from homology"/>
<organism evidence="15">
    <name type="scientific">Darwinula stevensoni</name>
    <dbReference type="NCBI Taxonomy" id="69355"/>
    <lineage>
        <taxon>Eukaryota</taxon>
        <taxon>Metazoa</taxon>
        <taxon>Ecdysozoa</taxon>
        <taxon>Arthropoda</taxon>
        <taxon>Crustacea</taxon>
        <taxon>Oligostraca</taxon>
        <taxon>Ostracoda</taxon>
        <taxon>Podocopa</taxon>
        <taxon>Podocopida</taxon>
        <taxon>Darwinulocopina</taxon>
        <taxon>Darwinuloidea</taxon>
        <taxon>Darwinulidae</taxon>
        <taxon>Darwinula</taxon>
    </lineage>
</organism>
<evidence type="ECO:0000256" key="1">
    <source>
        <dbReference type="ARBA" id="ARBA00004141"/>
    </source>
</evidence>
<evidence type="ECO:0000256" key="9">
    <source>
        <dbReference type="ARBA" id="ARBA00023136"/>
    </source>
</evidence>
<gene>
    <name evidence="15" type="ORF">DSTB1V02_LOCUS4270</name>
</gene>
<comment type="subcellular location">
    <subcellularLocation>
        <location evidence="1">Membrane</location>
        <topology evidence="1">Multi-pass membrane protein</topology>
    </subcellularLocation>
</comment>
<keyword evidence="16" id="KW-1185">Reference proteome</keyword>
<reference evidence="15" key="1">
    <citation type="submission" date="2020-11" db="EMBL/GenBank/DDBJ databases">
        <authorList>
            <person name="Tran Van P."/>
        </authorList>
    </citation>
    <scope>NUCLEOTIDE SEQUENCE</scope>
</reference>
<sequence>MFSGPCNGLELNLYLNASDRPPNMQPSLSGVRVVIHRPDSLPSPEEEGFHASAGFLTNVALREMEISRLAYPYENECYNSWDQCGFYPINSSFIQYDSVLCRRMCMQATMVKACKCKLPFVQDYFTFANGTLDGTRPCNILSYDSQDMSCLISTFDDLNGGSTTCPCNAECQQTAYQQTISSAEWPAQMYKMDAMGSMALGSQLKKGESATKGEVVKLVIYFSSMVRENVVEYPSVTSVSLLSTLGGALSLYLGISLVMFVEVIEILPLMILAFLGKFFGLGRKSVANPELKKRVPRRRSDTMTKNVFHPVKNVLDEFYSTTQINGISNASRATHPFRKFIWWVITVVAAVATIHGILDVIRMYLQYSVSTTVSVTQPKTLTFPAVTICNLSPFPCSKVMDLNDGGVLAQILGCLSRNETSPRGNETAFGEVDSSKGGVRVDIHRPDSLPSPEESGFHASAGFITNIALREVNVLRLAFPYENECYSSWDDSGYYPTNTDLIAYSSVMCKRMFLQAYMVKRCKCKLPLIQEYFTFSNGTLDEVHVCDFRQNDTSDFLCTWKVFTELTMGNVTIPCNAECESKEYRRTISSAVWPTDNYIRDAMTSMALGPQMDGKELDKMKAGVVKLVIYFEEMVKETVSEFPSITSSSLFSTLGGSLSLYLGISLVMFLEILEILPLLVLASLRRRFGFGQNFKENPLPGKRVPSLTEGEGKPTIPAWAAKHN</sequence>
<evidence type="ECO:0000256" key="3">
    <source>
        <dbReference type="ARBA" id="ARBA00022448"/>
    </source>
</evidence>
<dbReference type="Gene3D" id="1.10.287.770">
    <property type="entry name" value="YojJ-like"/>
    <property type="match status" value="2"/>
</dbReference>
<dbReference type="OrthoDB" id="6238402at2759"/>
<accession>A0A7R8X7H5</accession>
<evidence type="ECO:0000313" key="16">
    <source>
        <dbReference type="Proteomes" id="UP000677054"/>
    </source>
</evidence>
<feature type="transmembrane region" description="Helical" evidence="14">
    <location>
        <begin position="340"/>
        <end position="358"/>
    </location>
</feature>
<dbReference type="PRINTS" id="PR01078">
    <property type="entry name" value="AMINACHANNEL"/>
</dbReference>
<evidence type="ECO:0000256" key="10">
    <source>
        <dbReference type="ARBA" id="ARBA00023201"/>
    </source>
</evidence>
<keyword evidence="3 12" id="KW-0813">Transport</keyword>
<comment type="similarity">
    <text evidence="2 12">Belongs to the amiloride-sensitive sodium channel (TC 1.A.6) family.</text>
</comment>
<dbReference type="Pfam" id="PF00858">
    <property type="entry name" value="ASC"/>
    <property type="match status" value="3"/>
</dbReference>
<evidence type="ECO:0000256" key="4">
    <source>
        <dbReference type="ARBA" id="ARBA00022461"/>
    </source>
</evidence>
<dbReference type="EMBL" id="LR900139">
    <property type="protein sequence ID" value="CAD7244373.1"/>
    <property type="molecule type" value="Genomic_DNA"/>
</dbReference>
<evidence type="ECO:0000313" key="15">
    <source>
        <dbReference type="EMBL" id="CAD7244373.1"/>
    </source>
</evidence>
<keyword evidence="6 14" id="KW-1133">Transmembrane helix</keyword>